<reference evidence="1 2" key="1">
    <citation type="submission" date="2018-02" db="EMBL/GenBank/DDBJ databases">
        <title>Comparative genomes isolates from brazilian mangrove.</title>
        <authorList>
            <person name="Araujo J.E."/>
            <person name="Taketani R.G."/>
            <person name="Silva M.C.P."/>
            <person name="Loureco M.V."/>
            <person name="Andreote F.D."/>
        </authorList>
    </citation>
    <scope>NUCLEOTIDE SEQUENCE [LARGE SCALE GENOMIC DNA]</scope>
    <source>
        <strain evidence="1 2">HEX-2 MGV</strain>
    </source>
</reference>
<sequence>MFLGPSAPAAFFMRRPQMQRNVMTDAVEIPFELDDIDTSRGCFWAQLVVHVEVTGRHILSAAIVQIDVLDFANDLTEAADLPADVLPAWRNEIAAAILVGGLLSEEQLLDEAIAQVEQAVFSREESFREELARGGH</sequence>
<proteinExistence type="predicted"/>
<evidence type="ECO:0000313" key="1">
    <source>
        <dbReference type="EMBL" id="PQO33294.1"/>
    </source>
</evidence>
<gene>
    <name evidence="1" type="ORF">C5Y96_10610</name>
</gene>
<accession>A0A2S8FN73</accession>
<dbReference type="EMBL" id="PUIA01000035">
    <property type="protein sequence ID" value="PQO33294.1"/>
    <property type="molecule type" value="Genomic_DNA"/>
</dbReference>
<comment type="caution">
    <text evidence="1">The sequence shown here is derived from an EMBL/GenBank/DDBJ whole genome shotgun (WGS) entry which is preliminary data.</text>
</comment>
<evidence type="ECO:0000313" key="2">
    <source>
        <dbReference type="Proteomes" id="UP000240009"/>
    </source>
</evidence>
<organism evidence="1 2">
    <name type="scientific">Blastopirellula marina</name>
    <dbReference type="NCBI Taxonomy" id="124"/>
    <lineage>
        <taxon>Bacteria</taxon>
        <taxon>Pseudomonadati</taxon>
        <taxon>Planctomycetota</taxon>
        <taxon>Planctomycetia</taxon>
        <taxon>Pirellulales</taxon>
        <taxon>Pirellulaceae</taxon>
        <taxon>Blastopirellula</taxon>
    </lineage>
</organism>
<dbReference type="AlphaFoldDB" id="A0A2S8FN73"/>
<name>A0A2S8FN73_9BACT</name>
<dbReference type="Proteomes" id="UP000240009">
    <property type="component" value="Unassembled WGS sequence"/>
</dbReference>
<protein>
    <submittedName>
        <fullName evidence="1">Uncharacterized protein</fullName>
    </submittedName>
</protein>